<dbReference type="InterPro" id="IPR008915">
    <property type="entry name" value="Peptidase_M50"/>
</dbReference>
<dbReference type="eggNOG" id="arCOG00614">
    <property type="taxonomic scope" value="Archaea"/>
</dbReference>
<dbReference type="GO" id="GO:0016020">
    <property type="term" value="C:membrane"/>
    <property type="evidence" value="ECO:0007669"/>
    <property type="project" value="UniProtKB-SubCell"/>
</dbReference>
<reference evidence="7 8" key="1">
    <citation type="journal article" date="2002" name="Proc. Natl. Acad. Sci. U.S.A.">
        <title>Genome sequence of the hyperthermophilic crenarchaeon Pyrobaculum aerophilum.</title>
        <authorList>
            <person name="Fitz-Gibbon S.T."/>
            <person name="Ladner H."/>
            <person name="Kim U.J."/>
            <person name="Stetter K.O."/>
            <person name="Simon M.I."/>
            <person name="Miller J.H."/>
        </authorList>
    </citation>
    <scope>NUCLEOTIDE SEQUENCE [LARGE SCALE GENOMIC DNA]</scope>
    <source>
        <strain evidence="8">ATCC 51768 / DSM 7523 / JCM 9630 / CIP 104966 / NBRC 100827 / IM2</strain>
    </source>
</reference>
<dbReference type="Proteomes" id="UP000002439">
    <property type="component" value="Chromosome"/>
</dbReference>
<dbReference type="PANTHER" id="PTHR35864">
    <property type="entry name" value="ZINC METALLOPROTEASE MJ0611-RELATED"/>
    <property type="match status" value="1"/>
</dbReference>
<dbReference type="AlphaFoldDB" id="Q8ZXN5"/>
<evidence type="ECO:0000256" key="1">
    <source>
        <dbReference type="ARBA" id="ARBA00004141"/>
    </source>
</evidence>
<feature type="transmembrane region" description="Helical" evidence="5">
    <location>
        <begin position="79"/>
        <end position="99"/>
    </location>
</feature>
<dbReference type="GeneID" id="1465549"/>
<evidence type="ECO:0000313" key="8">
    <source>
        <dbReference type="Proteomes" id="UP000002439"/>
    </source>
</evidence>
<accession>Q8ZXN5</accession>
<dbReference type="HOGENOM" id="CLU_099718_0_0_2"/>
<organism evidence="7 8">
    <name type="scientific">Pyrobaculum aerophilum (strain ATCC 51768 / DSM 7523 / JCM 9630 / CIP 104966 / NBRC 100827 / IM2)</name>
    <dbReference type="NCBI Taxonomy" id="178306"/>
    <lineage>
        <taxon>Archaea</taxon>
        <taxon>Thermoproteota</taxon>
        <taxon>Thermoprotei</taxon>
        <taxon>Thermoproteales</taxon>
        <taxon>Thermoproteaceae</taxon>
        <taxon>Pyrobaculum</taxon>
    </lineage>
</organism>
<evidence type="ECO:0000256" key="2">
    <source>
        <dbReference type="ARBA" id="ARBA00022692"/>
    </source>
</evidence>
<dbReference type="GO" id="GO:0006508">
    <property type="term" value="P:proteolysis"/>
    <property type="evidence" value="ECO:0007669"/>
    <property type="project" value="InterPro"/>
</dbReference>
<dbReference type="InterPro" id="IPR052348">
    <property type="entry name" value="Metallopeptidase_M50B"/>
</dbReference>
<feature type="transmembrane region" description="Helical" evidence="5">
    <location>
        <begin position="40"/>
        <end position="58"/>
    </location>
</feature>
<name>Q8ZXN5_PYRAE</name>
<dbReference type="PANTHER" id="PTHR35864:SF1">
    <property type="entry name" value="ZINC METALLOPROTEASE YWHC-RELATED"/>
    <property type="match status" value="1"/>
</dbReference>
<feature type="domain" description="Peptidase M50" evidence="6">
    <location>
        <begin position="144"/>
        <end position="178"/>
    </location>
</feature>
<evidence type="ECO:0000313" key="7">
    <source>
        <dbReference type="EMBL" id="AAL63311.1"/>
    </source>
</evidence>
<dbReference type="PATRIC" id="fig|178306.9.peg.877"/>
<evidence type="ECO:0000256" key="4">
    <source>
        <dbReference type="ARBA" id="ARBA00023136"/>
    </source>
</evidence>
<feature type="transmembrane region" description="Helical" evidence="5">
    <location>
        <begin position="119"/>
        <end position="141"/>
    </location>
</feature>
<dbReference type="EnsemblBacteria" id="AAL63311">
    <property type="protein sequence ID" value="AAL63311"/>
    <property type="gene ID" value="PAE1186"/>
</dbReference>
<dbReference type="Pfam" id="PF02163">
    <property type="entry name" value="Peptidase_M50"/>
    <property type="match status" value="1"/>
</dbReference>
<keyword evidence="2 5" id="KW-0812">Transmembrane</keyword>
<protein>
    <recommendedName>
        <fullName evidence="6">Peptidase M50 domain-containing protein</fullName>
    </recommendedName>
</protein>
<keyword evidence="3 5" id="KW-1133">Transmembrane helix</keyword>
<evidence type="ECO:0000256" key="3">
    <source>
        <dbReference type="ARBA" id="ARBA00022989"/>
    </source>
</evidence>
<dbReference type="EMBL" id="AE009441">
    <property type="protein sequence ID" value="AAL63311.1"/>
    <property type="molecule type" value="Genomic_DNA"/>
</dbReference>
<dbReference type="RefSeq" id="WP_011007783.1">
    <property type="nucleotide sequence ID" value="NC_003364.1"/>
</dbReference>
<comment type="subcellular location">
    <subcellularLocation>
        <location evidence="1">Membrane</location>
        <topology evidence="1">Multi-pass membrane protein</topology>
    </subcellularLocation>
</comment>
<dbReference type="InParanoid" id="Q8ZXN5"/>
<evidence type="ECO:0000256" key="5">
    <source>
        <dbReference type="SAM" id="Phobius"/>
    </source>
</evidence>
<evidence type="ECO:0000259" key="6">
    <source>
        <dbReference type="Pfam" id="PF02163"/>
    </source>
</evidence>
<feature type="transmembrane region" description="Helical" evidence="5">
    <location>
        <begin position="148"/>
        <end position="168"/>
    </location>
</feature>
<feature type="transmembrane region" description="Helical" evidence="5">
    <location>
        <begin position="9"/>
        <end position="28"/>
    </location>
</feature>
<dbReference type="STRING" id="178306.PAE1186"/>
<feature type="transmembrane region" description="Helical" evidence="5">
    <location>
        <begin position="180"/>
        <end position="197"/>
    </location>
</feature>
<sequence>MYEERRQELIDMAISLLVLTLGFSIALSGDMARGLNWSRVLSLMPYVAFVLLFAFIGHELAHREVAKRLGYFAMYKADYYLLPLAIIFPLLFGFVFAAPGSVVVSPYRLYRQGDEKRDMFFIAAAGPLANIAFAILGLALLTATQSYFWHFFAYINAWLALFNLLPLPPLDGNKVIRSNPVMWVLMFAIAAVLVWRLW</sequence>
<dbReference type="KEGG" id="pai:PAE1186"/>
<keyword evidence="8" id="KW-1185">Reference proteome</keyword>
<proteinExistence type="predicted"/>
<keyword evidence="4 5" id="KW-0472">Membrane</keyword>
<gene>
    <name evidence="7" type="ordered locus">PAE1186</name>
</gene>